<proteinExistence type="inferred from homology"/>
<dbReference type="PANTHER" id="PTHR47950:SF16">
    <property type="entry name" value="CYTOCHROME P450 FAMILY PROTEIN"/>
    <property type="match status" value="1"/>
</dbReference>
<dbReference type="EMBL" id="JBGMDY010000008">
    <property type="protein sequence ID" value="KAL2324916.1"/>
    <property type="molecule type" value="Genomic_DNA"/>
</dbReference>
<evidence type="ECO:0000313" key="4">
    <source>
        <dbReference type="Proteomes" id="UP001603857"/>
    </source>
</evidence>
<dbReference type="PRINTS" id="PR00463">
    <property type="entry name" value="EP450I"/>
</dbReference>
<organism evidence="3 4">
    <name type="scientific">Flemingia macrophylla</name>
    <dbReference type="NCBI Taxonomy" id="520843"/>
    <lineage>
        <taxon>Eukaryota</taxon>
        <taxon>Viridiplantae</taxon>
        <taxon>Streptophyta</taxon>
        <taxon>Embryophyta</taxon>
        <taxon>Tracheophyta</taxon>
        <taxon>Spermatophyta</taxon>
        <taxon>Magnoliopsida</taxon>
        <taxon>eudicotyledons</taxon>
        <taxon>Gunneridae</taxon>
        <taxon>Pentapetalae</taxon>
        <taxon>rosids</taxon>
        <taxon>fabids</taxon>
        <taxon>Fabales</taxon>
        <taxon>Fabaceae</taxon>
        <taxon>Papilionoideae</taxon>
        <taxon>50 kb inversion clade</taxon>
        <taxon>NPAAA clade</taxon>
        <taxon>indigoferoid/millettioid clade</taxon>
        <taxon>Phaseoleae</taxon>
        <taxon>Flemingia</taxon>
    </lineage>
</organism>
<comment type="caution">
    <text evidence="3">The sequence shown here is derived from an EMBL/GenBank/DDBJ whole genome shotgun (WGS) entry which is preliminary data.</text>
</comment>
<dbReference type="SUPFAM" id="SSF48264">
    <property type="entry name" value="Cytochrome P450"/>
    <property type="match status" value="1"/>
</dbReference>
<feature type="chain" id="PRO_5044789798" description="Cytochrome P450" evidence="2">
    <location>
        <begin position="26"/>
        <end position="490"/>
    </location>
</feature>
<dbReference type="PANTHER" id="PTHR47950">
    <property type="entry name" value="CYTOCHROME P450, FAMILY 76, SUBFAMILY C, POLYPEPTIDE 5-RELATED"/>
    <property type="match status" value="1"/>
</dbReference>
<gene>
    <name evidence="3" type="ORF">Fmac_023974</name>
</gene>
<dbReference type="InterPro" id="IPR036396">
    <property type="entry name" value="Cyt_P450_sf"/>
</dbReference>
<protein>
    <recommendedName>
        <fullName evidence="5">Cytochrome P450</fullName>
    </recommendedName>
</protein>
<keyword evidence="2" id="KW-0732">Signal</keyword>
<evidence type="ECO:0000256" key="1">
    <source>
        <dbReference type="ARBA" id="ARBA00010617"/>
    </source>
</evidence>
<name>A0ABD1LN29_9FABA</name>
<dbReference type="Gene3D" id="1.10.630.10">
    <property type="entry name" value="Cytochrome P450"/>
    <property type="match status" value="1"/>
</dbReference>
<dbReference type="InterPro" id="IPR001128">
    <property type="entry name" value="Cyt_P450"/>
</dbReference>
<dbReference type="AlphaFoldDB" id="A0ABD1LN29"/>
<keyword evidence="4" id="KW-1185">Reference proteome</keyword>
<comment type="similarity">
    <text evidence="1">Belongs to the cytochrome P450 family.</text>
</comment>
<evidence type="ECO:0008006" key="5">
    <source>
        <dbReference type="Google" id="ProtNLM"/>
    </source>
</evidence>
<evidence type="ECO:0000313" key="3">
    <source>
        <dbReference type="EMBL" id="KAL2324916.1"/>
    </source>
</evidence>
<accession>A0ABD1LN29</accession>
<sequence length="490" mass="55392">MDTVVSTMLLLIMLACTLKLIHLHARSRKLNYKLPPGPSILTIIRNSLELYKKPQQTMAKLAKVYGPIMRFKIGQATTIIISSTDATKEILQTHDTLFADRTNPDITTAYNHNNYSLVFLPVSPLWQELRKICHGNLFSTKTLDSSQDLRRKKLHELLGDIRQSSLKGETVDVGRAAFMACINFLSYTFVSEDFVPSVGDGEYKHIVGTLLKATGTPNLVDYFPMLRMFDPQGIRRHTTDYIDKLFDVLDPLIENRMKMRRENDYATNNDMLDILLEISERSSEKIHKKQIKHLFLDLLVAGTDTTAYGLERTMSELMHNPEAMAKAKKELAETIGVGKVVEESDVARLPYLQAVIKRVCGCIHQHPCYCREEPKETCKYVATPSPRVPKSSSTSGPLVGTLRFGITLMFSLQKDSYTLTSTLRVDILSSHRLAVADAYALALPSQSECCISCWALSSTAFTGNLRTTWIPRTWIWINHSELFLFLFSLS</sequence>
<reference evidence="3 4" key="1">
    <citation type="submission" date="2024-08" db="EMBL/GenBank/DDBJ databases">
        <title>Insights into the chromosomal genome structure of Flemingia macrophylla.</title>
        <authorList>
            <person name="Ding Y."/>
            <person name="Zhao Y."/>
            <person name="Bi W."/>
            <person name="Wu M."/>
            <person name="Zhao G."/>
            <person name="Gong Y."/>
            <person name="Li W."/>
            <person name="Zhang P."/>
        </authorList>
    </citation>
    <scope>NUCLEOTIDE SEQUENCE [LARGE SCALE GENOMIC DNA]</scope>
    <source>
        <strain evidence="3">DYQJB</strain>
        <tissue evidence="3">Leaf</tissue>
    </source>
</reference>
<dbReference type="Pfam" id="PF00067">
    <property type="entry name" value="p450"/>
    <property type="match status" value="1"/>
</dbReference>
<dbReference type="InterPro" id="IPR002401">
    <property type="entry name" value="Cyt_P450_E_grp-I"/>
</dbReference>
<feature type="signal peptide" evidence="2">
    <location>
        <begin position="1"/>
        <end position="25"/>
    </location>
</feature>
<evidence type="ECO:0000256" key="2">
    <source>
        <dbReference type="SAM" id="SignalP"/>
    </source>
</evidence>
<dbReference type="Proteomes" id="UP001603857">
    <property type="component" value="Unassembled WGS sequence"/>
</dbReference>